<evidence type="ECO:0000256" key="13">
    <source>
        <dbReference type="SAM" id="Phobius"/>
    </source>
</evidence>
<dbReference type="eggNOG" id="KOG4294">
    <property type="taxonomic scope" value="Eukaryota"/>
</dbReference>
<organism evidence="14 15">
    <name type="scientific">Tribolium castaneum</name>
    <name type="common">Red flour beetle</name>
    <dbReference type="NCBI Taxonomy" id="7070"/>
    <lineage>
        <taxon>Eukaryota</taxon>
        <taxon>Metazoa</taxon>
        <taxon>Ecdysozoa</taxon>
        <taxon>Arthropoda</taxon>
        <taxon>Hexapoda</taxon>
        <taxon>Insecta</taxon>
        <taxon>Pterygota</taxon>
        <taxon>Neoptera</taxon>
        <taxon>Endopterygota</taxon>
        <taxon>Coleoptera</taxon>
        <taxon>Polyphaga</taxon>
        <taxon>Cucujiformia</taxon>
        <taxon>Tenebrionidae</taxon>
        <taxon>Tenebrionidae incertae sedis</taxon>
        <taxon>Tribolium</taxon>
    </lineage>
</organism>
<name>D2A5I2_TRICA</name>
<dbReference type="OMA" id="IADENHY"/>
<keyword evidence="8 12" id="KW-0406">Ion transport</keyword>
<comment type="subcellular location">
    <subcellularLocation>
        <location evidence="1">Membrane</location>
        <topology evidence="1">Multi-pass membrane protein</topology>
    </subcellularLocation>
</comment>
<evidence type="ECO:0000256" key="2">
    <source>
        <dbReference type="ARBA" id="ARBA00007193"/>
    </source>
</evidence>
<dbReference type="Gene3D" id="1.10.287.770">
    <property type="entry name" value="YojJ-like"/>
    <property type="match status" value="1"/>
</dbReference>
<evidence type="ECO:0000256" key="12">
    <source>
        <dbReference type="RuleBase" id="RU000679"/>
    </source>
</evidence>
<dbReference type="PRINTS" id="PR01078">
    <property type="entry name" value="AMINACHANNEL"/>
</dbReference>
<evidence type="ECO:0000256" key="1">
    <source>
        <dbReference type="ARBA" id="ARBA00004141"/>
    </source>
</evidence>
<keyword evidence="4 12" id="KW-0894">Sodium channel</keyword>
<sequence length="384" mass="44268">MANLDDYHFVKENKLWANRTSIKFSEAFKLAKFFGNFYDFDFNIADENHYKHLQGIVDVLELDIATLMKQFTTRCPDLLLNCRWKGVEKKCNELFTMKLTYDGFCCTFNYFKESLMNGSVSILNGTDGLTRGLSVTVMNDLDDYFYTPLESQGVTVQIFVPNDYPDKPSGSLSEVVVNVGTENYVKITPTTIFSTKEVMKYAVAKRQCLFDEERPTTFEGLYSQSDCNVDCRIASALALCHCLPFTIPLSEGESVCNFQDLKCLNQYKNKWNTLYPDNDDFGILQHEQHDSLRCEQRCYPSCDSTLYEVFPDSSPFHKKGNFAIIHIYYTNRFSRLFKHDVVYNWFEILSNFGGTFGIIVGFSVISVIECLVFVLQFTKKKCFT</sequence>
<evidence type="ECO:0000256" key="4">
    <source>
        <dbReference type="ARBA" id="ARBA00022461"/>
    </source>
</evidence>
<keyword evidence="15" id="KW-1185">Reference proteome</keyword>
<dbReference type="PANTHER" id="PTHR11690">
    <property type="entry name" value="AMILORIDE-SENSITIVE SODIUM CHANNEL-RELATED"/>
    <property type="match status" value="1"/>
</dbReference>
<accession>D2A5I2</accession>
<evidence type="ECO:0000256" key="10">
    <source>
        <dbReference type="ARBA" id="ARBA00023201"/>
    </source>
</evidence>
<evidence type="ECO:0000313" key="15">
    <source>
        <dbReference type="Proteomes" id="UP000007266"/>
    </source>
</evidence>
<evidence type="ECO:0000256" key="5">
    <source>
        <dbReference type="ARBA" id="ARBA00022692"/>
    </source>
</evidence>
<evidence type="ECO:0000256" key="6">
    <source>
        <dbReference type="ARBA" id="ARBA00022989"/>
    </source>
</evidence>
<reference evidence="14 15" key="2">
    <citation type="journal article" date="2010" name="Nucleic Acids Res.">
        <title>BeetleBase in 2010: revisions to provide comprehensive genomic information for Tribolium castaneum.</title>
        <authorList>
            <person name="Kim H.S."/>
            <person name="Murphy T."/>
            <person name="Xia J."/>
            <person name="Caragea D."/>
            <person name="Park Y."/>
            <person name="Beeman R.W."/>
            <person name="Lorenzen M.D."/>
            <person name="Butcher S."/>
            <person name="Manak J.R."/>
            <person name="Brown S.J."/>
        </authorList>
    </citation>
    <scope>NUCLEOTIDE SEQUENCE [LARGE SCALE GENOMIC DNA]</scope>
    <source>
        <strain evidence="14 15">Georgia GA2</strain>
    </source>
</reference>
<keyword evidence="9 13" id="KW-0472">Membrane</keyword>
<keyword evidence="10 12" id="KW-0739">Sodium transport</keyword>
<dbReference type="GO" id="GO:0035725">
    <property type="term" value="P:sodium ion transmembrane transport"/>
    <property type="evidence" value="ECO:0000318"/>
    <property type="project" value="GO_Central"/>
</dbReference>
<keyword evidence="11 12" id="KW-0407">Ion channel</keyword>
<dbReference type="AlphaFoldDB" id="D2A5I2"/>
<evidence type="ECO:0000256" key="8">
    <source>
        <dbReference type="ARBA" id="ARBA00023065"/>
    </source>
</evidence>
<dbReference type="EMBL" id="KQ971345">
    <property type="protein sequence ID" value="EFA05375.2"/>
    <property type="molecule type" value="Genomic_DNA"/>
</dbReference>
<dbReference type="GO" id="GO:0005886">
    <property type="term" value="C:plasma membrane"/>
    <property type="evidence" value="ECO:0000318"/>
    <property type="project" value="GO_Central"/>
</dbReference>
<keyword evidence="3 12" id="KW-0813">Transport</keyword>
<evidence type="ECO:0000256" key="3">
    <source>
        <dbReference type="ARBA" id="ARBA00022448"/>
    </source>
</evidence>
<dbReference type="Pfam" id="PF00858">
    <property type="entry name" value="ASC"/>
    <property type="match status" value="1"/>
</dbReference>
<dbReference type="GO" id="GO:0015280">
    <property type="term" value="F:ligand-gated sodium channel activity"/>
    <property type="evidence" value="ECO:0000318"/>
    <property type="project" value="GO_Central"/>
</dbReference>
<evidence type="ECO:0000313" key="14">
    <source>
        <dbReference type="EMBL" id="EFA05375.2"/>
    </source>
</evidence>
<evidence type="ECO:0000256" key="7">
    <source>
        <dbReference type="ARBA" id="ARBA00023053"/>
    </source>
</evidence>
<dbReference type="HOGENOM" id="CLU_1047077_0_0_1"/>
<gene>
    <name evidence="14" type="primary">GLEAN_15541</name>
    <name evidence="14" type="ORF">TcasGA2_TC015541</name>
</gene>
<dbReference type="InterPro" id="IPR001873">
    <property type="entry name" value="ENaC"/>
</dbReference>
<dbReference type="Proteomes" id="UP000007266">
    <property type="component" value="Linkage group 6"/>
</dbReference>
<dbReference type="InParanoid" id="D2A5I2"/>
<dbReference type="Gene3D" id="2.60.470.10">
    <property type="entry name" value="Acid-sensing ion channels like domains"/>
    <property type="match status" value="1"/>
</dbReference>
<keyword evidence="5 12" id="KW-0812">Transmembrane</keyword>
<reference evidence="14 15" key="1">
    <citation type="journal article" date="2008" name="Nature">
        <title>The genome of the model beetle and pest Tribolium castaneum.</title>
        <authorList>
            <consortium name="Tribolium Genome Sequencing Consortium"/>
            <person name="Richards S."/>
            <person name="Gibbs R.A."/>
            <person name="Weinstock G.M."/>
            <person name="Brown S.J."/>
            <person name="Denell R."/>
            <person name="Beeman R.W."/>
            <person name="Gibbs R."/>
            <person name="Beeman R.W."/>
            <person name="Brown S.J."/>
            <person name="Bucher G."/>
            <person name="Friedrich M."/>
            <person name="Grimmelikhuijzen C.J."/>
            <person name="Klingler M."/>
            <person name="Lorenzen M."/>
            <person name="Richards S."/>
            <person name="Roth S."/>
            <person name="Schroder R."/>
            <person name="Tautz D."/>
            <person name="Zdobnov E.M."/>
            <person name="Muzny D."/>
            <person name="Gibbs R.A."/>
            <person name="Weinstock G.M."/>
            <person name="Attaway T."/>
            <person name="Bell S."/>
            <person name="Buhay C.J."/>
            <person name="Chandrabose M.N."/>
            <person name="Chavez D."/>
            <person name="Clerk-Blankenburg K.P."/>
            <person name="Cree A."/>
            <person name="Dao M."/>
            <person name="Davis C."/>
            <person name="Chacko J."/>
            <person name="Dinh H."/>
            <person name="Dugan-Rocha S."/>
            <person name="Fowler G."/>
            <person name="Garner T.T."/>
            <person name="Garnes J."/>
            <person name="Gnirke A."/>
            <person name="Hawes A."/>
            <person name="Hernandez J."/>
            <person name="Hines S."/>
            <person name="Holder M."/>
            <person name="Hume J."/>
            <person name="Jhangiani S.N."/>
            <person name="Joshi V."/>
            <person name="Khan Z.M."/>
            <person name="Jackson L."/>
            <person name="Kovar C."/>
            <person name="Kowis A."/>
            <person name="Lee S."/>
            <person name="Lewis L.R."/>
            <person name="Margolis J."/>
            <person name="Morgan M."/>
            <person name="Nazareth L.V."/>
            <person name="Nguyen N."/>
            <person name="Okwuonu G."/>
            <person name="Parker D."/>
            <person name="Richards S."/>
            <person name="Ruiz S.J."/>
            <person name="Santibanez J."/>
            <person name="Savard J."/>
            <person name="Scherer S.E."/>
            <person name="Schneider B."/>
            <person name="Sodergren E."/>
            <person name="Tautz D."/>
            <person name="Vattahil S."/>
            <person name="Villasana D."/>
            <person name="White C.S."/>
            <person name="Wright R."/>
            <person name="Park Y."/>
            <person name="Beeman R.W."/>
            <person name="Lord J."/>
            <person name="Oppert B."/>
            <person name="Lorenzen M."/>
            <person name="Brown S."/>
            <person name="Wang L."/>
            <person name="Savard J."/>
            <person name="Tautz D."/>
            <person name="Richards S."/>
            <person name="Weinstock G."/>
            <person name="Gibbs R.A."/>
            <person name="Liu Y."/>
            <person name="Worley K."/>
            <person name="Weinstock G."/>
            <person name="Elsik C.G."/>
            <person name="Reese J.T."/>
            <person name="Elhaik E."/>
            <person name="Landan G."/>
            <person name="Graur D."/>
            <person name="Arensburger P."/>
            <person name="Atkinson P."/>
            <person name="Beeman R.W."/>
            <person name="Beidler J."/>
            <person name="Brown S.J."/>
            <person name="Demuth J.P."/>
            <person name="Drury D.W."/>
            <person name="Du Y.Z."/>
            <person name="Fujiwara H."/>
            <person name="Lorenzen M."/>
            <person name="Maselli V."/>
            <person name="Osanai M."/>
            <person name="Park Y."/>
            <person name="Robertson H.M."/>
            <person name="Tu Z."/>
            <person name="Wang J.J."/>
            <person name="Wang S."/>
            <person name="Richards S."/>
            <person name="Song H."/>
            <person name="Zhang L."/>
            <person name="Sodergren E."/>
            <person name="Werner D."/>
            <person name="Stanke M."/>
            <person name="Morgenstern B."/>
            <person name="Solovyev V."/>
            <person name="Kosarev P."/>
            <person name="Brown G."/>
            <person name="Chen H.C."/>
            <person name="Ermolaeva O."/>
            <person name="Hlavina W."/>
            <person name="Kapustin Y."/>
            <person name="Kiryutin B."/>
            <person name="Kitts P."/>
            <person name="Maglott D."/>
            <person name="Pruitt K."/>
            <person name="Sapojnikov V."/>
            <person name="Souvorov A."/>
            <person name="Mackey A.J."/>
            <person name="Waterhouse R.M."/>
            <person name="Wyder S."/>
            <person name="Zdobnov E.M."/>
            <person name="Zdobnov E.M."/>
            <person name="Wyder S."/>
            <person name="Kriventseva E.V."/>
            <person name="Kadowaki T."/>
            <person name="Bork P."/>
            <person name="Aranda M."/>
            <person name="Bao R."/>
            <person name="Beermann A."/>
            <person name="Berns N."/>
            <person name="Bolognesi R."/>
            <person name="Bonneton F."/>
            <person name="Bopp D."/>
            <person name="Brown S.J."/>
            <person name="Bucher G."/>
            <person name="Butts T."/>
            <person name="Chaumot A."/>
            <person name="Denell R.E."/>
            <person name="Ferrier D.E."/>
            <person name="Friedrich M."/>
            <person name="Gordon C.M."/>
            <person name="Jindra M."/>
            <person name="Klingler M."/>
            <person name="Lan Q."/>
            <person name="Lattorff H.M."/>
            <person name="Laudet V."/>
            <person name="von Levetsow C."/>
            <person name="Liu Z."/>
            <person name="Lutz R."/>
            <person name="Lynch J.A."/>
            <person name="da Fonseca R.N."/>
            <person name="Posnien N."/>
            <person name="Reuter R."/>
            <person name="Roth S."/>
            <person name="Savard J."/>
            <person name="Schinko J.B."/>
            <person name="Schmitt C."/>
            <person name="Schoppmeier M."/>
            <person name="Schroder R."/>
            <person name="Shippy T.D."/>
            <person name="Simonnet F."/>
            <person name="Marques-Souza H."/>
            <person name="Tautz D."/>
            <person name="Tomoyasu Y."/>
            <person name="Trauner J."/>
            <person name="Van der Zee M."/>
            <person name="Vervoort M."/>
            <person name="Wittkopp N."/>
            <person name="Wimmer E.A."/>
            <person name="Yang X."/>
            <person name="Jones A.K."/>
            <person name="Sattelle D.B."/>
            <person name="Ebert P.R."/>
            <person name="Nelson D."/>
            <person name="Scott J.G."/>
            <person name="Beeman R.W."/>
            <person name="Muthukrishnan S."/>
            <person name="Kramer K.J."/>
            <person name="Arakane Y."/>
            <person name="Beeman R.W."/>
            <person name="Zhu Q."/>
            <person name="Hogenkamp D."/>
            <person name="Dixit R."/>
            <person name="Oppert B."/>
            <person name="Jiang H."/>
            <person name="Zou Z."/>
            <person name="Marshall J."/>
            <person name="Elpidina E."/>
            <person name="Vinokurov K."/>
            <person name="Oppert C."/>
            <person name="Zou Z."/>
            <person name="Evans J."/>
            <person name="Lu Z."/>
            <person name="Zhao P."/>
            <person name="Sumathipala N."/>
            <person name="Altincicek B."/>
            <person name="Vilcinskas A."/>
            <person name="Williams M."/>
            <person name="Hultmark D."/>
            <person name="Hetru C."/>
            <person name="Jiang H."/>
            <person name="Grimmelikhuijzen C.J."/>
            <person name="Hauser F."/>
            <person name="Cazzamali G."/>
            <person name="Williamson M."/>
            <person name="Park Y."/>
            <person name="Li B."/>
            <person name="Tanaka Y."/>
            <person name="Predel R."/>
            <person name="Neupert S."/>
            <person name="Schachtner J."/>
            <person name="Verleyen P."/>
            <person name="Raible F."/>
            <person name="Bork P."/>
            <person name="Friedrich M."/>
            <person name="Walden K.K."/>
            <person name="Robertson H.M."/>
            <person name="Angeli S."/>
            <person name="Foret S."/>
            <person name="Bucher G."/>
            <person name="Schuetz S."/>
            <person name="Maleszka R."/>
            <person name="Wimmer E.A."/>
            <person name="Beeman R.W."/>
            <person name="Lorenzen M."/>
            <person name="Tomoyasu Y."/>
            <person name="Miller S.C."/>
            <person name="Grossmann D."/>
            <person name="Bucher G."/>
        </authorList>
    </citation>
    <scope>NUCLEOTIDE SEQUENCE [LARGE SCALE GENOMIC DNA]</scope>
    <source>
        <strain evidence="14 15">Georgia GA2</strain>
    </source>
</reference>
<keyword evidence="7" id="KW-0915">Sodium</keyword>
<dbReference type="PANTHER" id="PTHR11690:SF253">
    <property type="entry name" value="PICKPOCKET 18-RELATED"/>
    <property type="match status" value="1"/>
</dbReference>
<protein>
    <submittedName>
        <fullName evidence="14">Sodium channel protein Nach-like Protein</fullName>
    </submittedName>
</protein>
<keyword evidence="6 13" id="KW-1133">Transmembrane helix</keyword>
<comment type="similarity">
    <text evidence="2 12">Belongs to the amiloride-sensitive sodium channel (TC 1.A.6) family.</text>
</comment>
<feature type="transmembrane region" description="Helical" evidence="13">
    <location>
        <begin position="352"/>
        <end position="375"/>
    </location>
</feature>
<evidence type="ECO:0000256" key="11">
    <source>
        <dbReference type="ARBA" id="ARBA00023303"/>
    </source>
</evidence>
<proteinExistence type="inferred from homology"/>
<evidence type="ECO:0000256" key="9">
    <source>
        <dbReference type="ARBA" id="ARBA00023136"/>
    </source>
</evidence>